<keyword evidence="6" id="KW-0227">DNA damage</keyword>
<proteinExistence type="inferred from homology"/>
<dbReference type="SUPFAM" id="SSF46767">
    <property type="entry name" value="Methylated DNA-protein cysteine methyltransferase, C-terminal domain"/>
    <property type="match status" value="1"/>
</dbReference>
<dbReference type="InterPro" id="IPR036217">
    <property type="entry name" value="MethylDNA_cys_MeTrfase_DNAb"/>
</dbReference>
<comment type="caution">
    <text evidence="12">The sequence shown here is derived from an EMBL/GenBank/DDBJ whole genome shotgun (WGS) entry which is preliminary data.</text>
</comment>
<dbReference type="EC" id="2.1.1.63" evidence="3"/>
<evidence type="ECO:0000256" key="10">
    <source>
        <dbReference type="ARBA" id="ARBA00049348"/>
    </source>
</evidence>
<evidence type="ECO:0000256" key="7">
    <source>
        <dbReference type="ARBA" id="ARBA00023015"/>
    </source>
</evidence>
<keyword evidence="5" id="KW-0808">Transferase</keyword>
<dbReference type="PANTHER" id="PTHR10815">
    <property type="entry name" value="METHYLATED-DNA--PROTEIN-CYSTEINE METHYLTRANSFERASE"/>
    <property type="match status" value="1"/>
</dbReference>
<gene>
    <name evidence="12" type="ORF">SFMTTN_1359</name>
</gene>
<dbReference type="FunFam" id="1.10.10.10:FF:000214">
    <property type="entry name" value="Methylated-DNA--protein-cysteine methyltransferase"/>
    <property type="match status" value="1"/>
</dbReference>
<dbReference type="PANTHER" id="PTHR10815:SF13">
    <property type="entry name" value="METHYLATED-DNA--PROTEIN-CYSTEINE METHYLTRANSFERASE"/>
    <property type="match status" value="1"/>
</dbReference>
<evidence type="ECO:0000256" key="1">
    <source>
        <dbReference type="ARBA" id="ARBA00001286"/>
    </source>
</evidence>
<dbReference type="SMART" id="SM00342">
    <property type="entry name" value="HTH_ARAC"/>
    <property type="match status" value="1"/>
</dbReference>
<evidence type="ECO:0000256" key="5">
    <source>
        <dbReference type="ARBA" id="ARBA00022679"/>
    </source>
</evidence>
<reference evidence="12 13" key="1">
    <citation type="journal article" date="2019" name="Front. Microbiol.">
        <title>Genomes of Neutrophilic Sulfur-Oxidizing Chemolithoautotrophs Representing 9 Proteobacterial Species From 8 Genera.</title>
        <authorList>
            <person name="Watanabe T."/>
            <person name="Kojima H."/>
            <person name="Umezawa K."/>
            <person name="Hori C."/>
            <person name="Takasuka T.E."/>
            <person name="Kato Y."/>
            <person name="Fukui M."/>
        </authorList>
    </citation>
    <scope>NUCLEOTIDE SEQUENCE [LARGE SCALE GENOMIC DNA]</scope>
    <source>
        <strain evidence="12 13">TTN</strain>
    </source>
</reference>
<dbReference type="PROSITE" id="PS01124">
    <property type="entry name" value="HTH_ARAC_FAMILY_2"/>
    <property type="match status" value="1"/>
</dbReference>
<name>A0A401JD71_9PROT</name>
<evidence type="ECO:0000256" key="9">
    <source>
        <dbReference type="ARBA" id="ARBA00023204"/>
    </source>
</evidence>
<dbReference type="GO" id="GO:0006281">
    <property type="term" value="P:DNA repair"/>
    <property type="evidence" value="ECO:0007669"/>
    <property type="project" value="UniProtKB-KW"/>
</dbReference>
<dbReference type="InterPro" id="IPR009057">
    <property type="entry name" value="Homeodomain-like_sf"/>
</dbReference>
<evidence type="ECO:0000256" key="8">
    <source>
        <dbReference type="ARBA" id="ARBA00023163"/>
    </source>
</evidence>
<keyword evidence="8" id="KW-0804">Transcription</keyword>
<dbReference type="SUPFAM" id="SSF53155">
    <property type="entry name" value="Methylated DNA-protein cysteine methyltransferase domain"/>
    <property type="match status" value="1"/>
</dbReference>
<dbReference type="SUPFAM" id="SSF46689">
    <property type="entry name" value="Homeodomain-like"/>
    <property type="match status" value="1"/>
</dbReference>
<dbReference type="GO" id="GO:0003700">
    <property type="term" value="F:DNA-binding transcription factor activity"/>
    <property type="evidence" value="ECO:0007669"/>
    <property type="project" value="InterPro"/>
</dbReference>
<dbReference type="InterPro" id="IPR036388">
    <property type="entry name" value="WH-like_DNA-bd_sf"/>
</dbReference>
<dbReference type="PROSITE" id="PS00374">
    <property type="entry name" value="MGMT"/>
    <property type="match status" value="1"/>
</dbReference>
<dbReference type="Gene3D" id="1.10.10.60">
    <property type="entry name" value="Homeodomain-like"/>
    <property type="match status" value="1"/>
</dbReference>
<comment type="similarity">
    <text evidence="2">Belongs to the MGMT family.</text>
</comment>
<dbReference type="InterPro" id="IPR014048">
    <property type="entry name" value="MethylDNA_cys_MeTrfase_DNA-bd"/>
</dbReference>
<dbReference type="InterPro" id="IPR036631">
    <property type="entry name" value="MGMT_N_sf"/>
</dbReference>
<keyword evidence="7" id="KW-0805">Transcription regulation</keyword>
<feature type="domain" description="HTH araC/xylS-type" evidence="11">
    <location>
        <begin position="16"/>
        <end position="113"/>
    </location>
</feature>
<dbReference type="Gene3D" id="1.10.10.10">
    <property type="entry name" value="Winged helix-like DNA-binding domain superfamily/Winged helix DNA-binding domain"/>
    <property type="match status" value="1"/>
</dbReference>
<sequence>MRNTVADQARQYETVARAIAFIRSHARRQPTLNEISDSLGLSEFHLQRMFSEWAGVSPKRFLQYVTKQYAKQALRESADVLSVTLDTGLSSPGRLHDLMVTCEAMSPGEIKTGGAGLEIGFGAAPTPFGNALIAWTPRGICHLGFVEDAAMANAVAGLQQDWPAATLIQDRQRALQLAAEIFHAGPSTQALHLMLRGSNFQIKVWEALLSVAPGEMVSYTQLAQRTGVPKARRSVATAIAKNSIALLIPCHRVIRESGEIGSYRWGSDRKTALLAWEAAQAAR</sequence>
<dbReference type="InterPro" id="IPR001497">
    <property type="entry name" value="MethylDNA_cys_MeTrfase_AS"/>
</dbReference>
<evidence type="ECO:0000256" key="3">
    <source>
        <dbReference type="ARBA" id="ARBA00011918"/>
    </source>
</evidence>
<dbReference type="Pfam" id="PF01035">
    <property type="entry name" value="DNA_binding_1"/>
    <property type="match status" value="1"/>
</dbReference>
<organism evidence="12 13">
    <name type="scientific">Sulfuriferula multivorans</name>
    <dbReference type="NCBI Taxonomy" id="1559896"/>
    <lineage>
        <taxon>Bacteria</taxon>
        <taxon>Pseudomonadati</taxon>
        <taxon>Pseudomonadota</taxon>
        <taxon>Betaproteobacteria</taxon>
        <taxon>Nitrosomonadales</taxon>
        <taxon>Sulfuricellaceae</taxon>
        <taxon>Sulfuriferula</taxon>
    </lineage>
</organism>
<evidence type="ECO:0000256" key="4">
    <source>
        <dbReference type="ARBA" id="ARBA00022603"/>
    </source>
</evidence>
<evidence type="ECO:0000256" key="6">
    <source>
        <dbReference type="ARBA" id="ARBA00022763"/>
    </source>
</evidence>
<dbReference type="InterPro" id="IPR018060">
    <property type="entry name" value="HTH_AraC"/>
</dbReference>
<evidence type="ECO:0000256" key="2">
    <source>
        <dbReference type="ARBA" id="ARBA00008711"/>
    </source>
</evidence>
<protein>
    <recommendedName>
        <fullName evidence="3">methylated-DNA--[protein]-cysteine S-methyltransferase</fullName>
        <ecNumber evidence="3">2.1.1.63</ecNumber>
    </recommendedName>
</protein>
<dbReference type="EMBL" id="BGOW01000013">
    <property type="protein sequence ID" value="GBL45549.1"/>
    <property type="molecule type" value="Genomic_DNA"/>
</dbReference>
<dbReference type="AlphaFoldDB" id="A0A401JD71"/>
<keyword evidence="9" id="KW-0234">DNA repair</keyword>
<keyword evidence="4" id="KW-0489">Methyltransferase</keyword>
<dbReference type="OrthoDB" id="9811249at2"/>
<evidence type="ECO:0000313" key="12">
    <source>
        <dbReference type="EMBL" id="GBL45549.1"/>
    </source>
</evidence>
<comment type="catalytic activity">
    <reaction evidence="10">
        <text>a 6-O-methyl-2'-deoxyguanosine in DNA + L-cysteinyl-[protein] = S-methyl-L-cysteinyl-[protein] + a 2'-deoxyguanosine in DNA</text>
        <dbReference type="Rhea" id="RHEA:24000"/>
        <dbReference type="Rhea" id="RHEA-COMP:10131"/>
        <dbReference type="Rhea" id="RHEA-COMP:10132"/>
        <dbReference type="Rhea" id="RHEA-COMP:11367"/>
        <dbReference type="Rhea" id="RHEA-COMP:11368"/>
        <dbReference type="ChEBI" id="CHEBI:29950"/>
        <dbReference type="ChEBI" id="CHEBI:82612"/>
        <dbReference type="ChEBI" id="CHEBI:85445"/>
        <dbReference type="ChEBI" id="CHEBI:85448"/>
        <dbReference type="EC" id="2.1.1.63"/>
    </reaction>
</comment>
<dbReference type="RefSeq" id="WP_124704369.1">
    <property type="nucleotide sequence ID" value="NZ_BGOW01000013.1"/>
</dbReference>
<dbReference type="GO" id="GO:0043565">
    <property type="term" value="F:sequence-specific DNA binding"/>
    <property type="evidence" value="ECO:0007669"/>
    <property type="project" value="InterPro"/>
</dbReference>
<evidence type="ECO:0000259" key="11">
    <source>
        <dbReference type="PROSITE" id="PS01124"/>
    </source>
</evidence>
<accession>A0A401JD71</accession>
<dbReference type="Proteomes" id="UP000286806">
    <property type="component" value="Unassembled WGS sequence"/>
</dbReference>
<keyword evidence="13" id="KW-1185">Reference proteome</keyword>
<dbReference type="GO" id="GO:0032259">
    <property type="term" value="P:methylation"/>
    <property type="evidence" value="ECO:0007669"/>
    <property type="project" value="UniProtKB-KW"/>
</dbReference>
<evidence type="ECO:0000313" key="13">
    <source>
        <dbReference type="Proteomes" id="UP000286806"/>
    </source>
</evidence>
<dbReference type="NCBIfam" id="TIGR00589">
    <property type="entry name" value="ogt"/>
    <property type="match status" value="1"/>
</dbReference>
<comment type="catalytic activity">
    <reaction evidence="1">
        <text>a 4-O-methyl-thymidine in DNA + L-cysteinyl-[protein] = a thymidine in DNA + S-methyl-L-cysteinyl-[protein]</text>
        <dbReference type="Rhea" id="RHEA:53428"/>
        <dbReference type="Rhea" id="RHEA-COMP:10131"/>
        <dbReference type="Rhea" id="RHEA-COMP:10132"/>
        <dbReference type="Rhea" id="RHEA-COMP:13555"/>
        <dbReference type="Rhea" id="RHEA-COMP:13556"/>
        <dbReference type="ChEBI" id="CHEBI:29950"/>
        <dbReference type="ChEBI" id="CHEBI:82612"/>
        <dbReference type="ChEBI" id="CHEBI:137386"/>
        <dbReference type="ChEBI" id="CHEBI:137387"/>
        <dbReference type="EC" id="2.1.1.63"/>
    </reaction>
</comment>
<dbReference type="Gene3D" id="3.30.160.70">
    <property type="entry name" value="Methylated DNA-protein cysteine methyltransferase domain"/>
    <property type="match status" value="1"/>
</dbReference>
<dbReference type="CDD" id="cd06445">
    <property type="entry name" value="ATase"/>
    <property type="match status" value="1"/>
</dbReference>
<dbReference type="Pfam" id="PF12833">
    <property type="entry name" value="HTH_18"/>
    <property type="match status" value="1"/>
</dbReference>
<dbReference type="GO" id="GO:0003908">
    <property type="term" value="F:methylated-DNA-[protein]-cysteine S-methyltransferase activity"/>
    <property type="evidence" value="ECO:0007669"/>
    <property type="project" value="UniProtKB-EC"/>
</dbReference>